<dbReference type="CDD" id="cd07377">
    <property type="entry name" value="WHTH_GntR"/>
    <property type="match status" value="1"/>
</dbReference>
<dbReference type="GO" id="GO:0003700">
    <property type="term" value="F:DNA-binding transcription factor activity"/>
    <property type="evidence" value="ECO:0007669"/>
    <property type="project" value="InterPro"/>
</dbReference>
<dbReference type="PRINTS" id="PR00035">
    <property type="entry name" value="HTHGNTR"/>
</dbReference>
<dbReference type="PANTHER" id="PTHR38445">
    <property type="entry name" value="HTH-TYPE TRANSCRIPTIONAL REPRESSOR YTRA"/>
    <property type="match status" value="1"/>
</dbReference>
<dbReference type="GO" id="GO:0003677">
    <property type="term" value="F:DNA binding"/>
    <property type="evidence" value="ECO:0007669"/>
    <property type="project" value="UniProtKB-KW"/>
</dbReference>
<keyword evidence="2" id="KW-0238">DNA-binding</keyword>
<dbReference type="SMART" id="SM00345">
    <property type="entry name" value="HTH_GNTR"/>
    <property type="match status" value="1"/>
</dbReference>
<name>A0A1S8LDX0_9CLOT</name>
<evidence type="ECO:0000256" key="1">
    <source>
        <dbReference type="ARBA" id="ARBA00023015"/>
    </source>
</evidence>
<dbReference type="Proteomes" id="UP000190951">
    <property type="component" value="Chromosome"/>
</dbReference>
<dbReference type="AlphaFoldDB" id="A0A1S8LDX0"/>
<protein>
    <submittedName>
        <fullName evidence="4">Uncharacterized protein</fullName>
    </submittedName>
</protein>
<accession>A0A1S8LDX0</accession>
<dbReference type="PROSITE" id="PS50949">
    <property type="entry name" value="HTH_GNTR"/>
    <property type="match status" value="1"/>
</dbReference>
<dbReference type="RefSeq" id="WP_077834273.1">
    <property type="nucleotide sequence ID" value="NZ_CP096983.1"/>
</dbReference>
<evidence type="ECO:0000313" key="5">
    <source>
        <dbReference type="Proteomes" id="UP000190951"/>
    </source>
</evidence>
<dbReference type="SUPFAM" id="SSF46785">
    <property type="entry name" value="Winged helix' DNA-binding domain"/>
    <property type="match status" value="1"/>
</dbReference>
<dbReference type="InterPro" id="IPR036388">
    <property type="entry name" value="WH-like_DNA-bd_sf"/>
</dbReference>
<dbReference type="Gene3D" id="1.10.10.10">
    <property type="entry name" value="Winged helix-like DNA-binding domain superfamily/Winged helix DNA-binding domain"/>
    <property type="match status" value="1"/>
</dbReference>
<dbReference type="STRING" id="84029.CROST_10400"/>
<sequence length="138" mass="15313">MIFKLNFDSSTPIYVQLRNQIVMGIGLGDLKPDENLPTVRQLAEDIGVNAMTVNKAYTILKNEGFISINRRHGAKVKVLTTNNTDFCEKLEEELALVISEAGLKGVSKTDFINICNKLFNEMNGIKGLINPTLNIDTI</sequence>
<keyword evidence="5" id="KW-1185">Reference proteome</keyword>
<gene>
    <name evidence="4" type="ORF">CROST_009950</name>
</gene>
<dbReference type="EMBL" id="CP096983">
    <property type="protein sequence ID" value="URZ10287.1"/>
    <property type="molecule type" value="Genomic_DNA"/>
</dbReference>
<dbReference type="KEGG" id="crw:CROST_009950"/>
<dbReference type="PANTHER" id="PTHR38445:SF12">
    <property type="entry name" value="GNTR-FAMILY TRANSCRIPTIONAL REGULATOR"/>
    <property type="match status" value="1"/>
</dbReference>
<keyword evidence="1" id="KW-0805">Transcription regulation</keyword>
<dbReference type="InterPro" id="IPR000524">
    <property type="entry name" value="Tscrpt_reg_HTH_GntR"/>
</dbReference>
<reference evidence="4 5" key="1">
    <citation type="submission" date="2022-04" db="EMBL/GenBank/DDBJ databases">
        <title>Genome sequence of C. roseum typestrain.</title>
        <authorList>
            <person name="Poehlein A."/>
            <person name="Schoch T."/>
            <person name="Duerre P."/>
            <person name="Daniel R."/>
        </authorList>
    </citation>
    <scope>NUCLEOTIDE SEQUENCE [LARGE SCALE GENOMIC DNA]</scope>
    <source>
        <strain evidence="4 5">DSM 7320</strain>
    </source>
</reference>
<evidence type="ECO:0000313" key="4">
    <source>
        <dbReference type="EMBL" id="URZ10287.1"/>
    </source>
</evidence>
<evidence type="ECO:0000256" key="2">
    <source>
        <dbReference type="ARBA" id="ARBA00023125"/>
    </source>
</evidence>
<dbReference type="InterPro" id="IPR036390">
    <property type="entry name" value="WH_DNA-bd_sf"/>
</dbReference>
<proteinExistence type="predicted"/>
<dbReference type="Pfam" id="PF00392">
    <property type="entry name" value="GntR"/>
    <property type="match status" value="1"/>
</dbReference>
<organism evidence="4 5">
    <name type="scientific">Clostridium felsineum</name>
    <dbReference type="NCBI Taxonomy" id="36839"/>
    <lineage>
        <taxon>Bacteria</taxon>
        <taxon>Bacillati</taxon>
        <taxon>Bacillota</taxon>
        <taxon>Clostridia</taxon>
        <taxon>Eubacteriales</taxon>
        <taxon>Clostridiaceae</taxon>
        <taxon>Clostridium</taxon>
    </lineage>
</organism>
<evidence type="ECO:0000256" key="3">
    <source>
        <dbReference type="ARBA" id="ARBA00023163"/>
    </source>
</evidence>
<keyword evidence="3" id="KW-0804">Transcription</keyword>